<keyword evidence="1" id="KW-0472">Membrane</keyword>
<proteinExistence type="predicted"/>
<accession>A0A1H2AU48</accession>
<keyword evidence="1" id="KW-0812">Transmembrane</keyword>
<evidence type="ECO:0000313" key="3">
    <source>
        <dbReference type="Proteomes" id="UP000198751"/>
    </source>
</evidence>
<reference evidence="3" key="1">
    <citation type="submission" date="2016-10" db="EMBL/GenBank/DDBJ databases">
        <authorList>
            <person name="Varghese N."/>
            <person name="Submissions S."/>
        </authorList>
    </citation>
    <scope>NUCLEOTIDE SEQUENCE [LARGE SCALE GENOMIC DNA]</scope>
    <source>
        <strain evidence="3">IMMIB L-1606</strain>
    </source>
</reference>
<dbReference type="Proteomes" id="UP000198751">
    <property type="component" value="Chromosome I"/>
</dbReference>
<name>A0A1H2AU48_9MICC</name>
<gene>
    <name evidence="2" type="ORF">SAMN04489743_3198</name>
</gene>
<keyword evidence="1" id="KW-1133">Transmembrane helix</keyword>
<feature type="transmembrane region" description="Helical" evidence="1">
    <location>
        <begin position="103"/>
        <end position="127"/>
    </location>
</feature>
<feature type="transmembrane region" description="Helical" evidence="1">
    <location>
        <begin position="32"/>
        <end position="53"/>
    </location>
</feature>
<evidence type="ECO:0000256" key="1">
    <source>
        <dbReference type="SAM" id="Phobius"/>
    </source>
</evidence>
<dbReference type="EMBL" id="LT629779">
    <property type="protein sequence ID" value="SDT49454.1"/>
    <property type="molecule type" value="Genomic_DNA"/>
</dbReference>
<evidence type="ECO:0000313" key="2">
    <source>
        <dbReference type="EMBL" id="SDT49454.1"/>
    </source>
</evidence>
<organism evidence="2 3">
    <name type="scientific">Pseudarthrobacter equi</name>
    <dbReference type="NCBI Taxonomy" id="728066"/>
    <lineage>
        <taxon>Bacteria</taxon>
        <taxon>Bacillati</taxon>
        <taxon>Actinomycetota</taxon>
        <taxon>Actinomycetes</taxon>
        <taxon>Micrococcales</taxon>
        <taxon>Micrococcaceae</taxon>
        <taxon>Pseudarthrobacter</taxon>
    </lineage>
</organism>
<protein>
    <submittedName>
        <fullName evidence="2">Uncharacterized protein</fullName>
    </submittedName>
</protein>
<dbReference type="AlphaFoldDB" id="A0A1H2AU48"/>
<keyword evidence="3" id="KW-1185">Reference proteome</keyword>
<feature type="transmembrane region" description="Helical" evidence="1">
    <location>
        <begin position="74"/>
        <end position="97"/>
    </location>
</feature>
<sequence length="149" mass="15160">MIGGTLSVLAGTALGGLSLTRFLGSGQSEPRILLPSLALSLGGGYAVLFPGLGTGCQGVRIRRDWRRHPMTGRVLWVLSLAVATAGLATCIVAGMVSPLAPGQLVWIFMGIYLALAGWASAIMGAAASLRQDTAGTPASAEEEVTVPGL</sequence>